<evidence type="ECO:0000259" key="9">
    <source>
        <dbReference type="PROSITE" id="PS50968"/>
    </source>
</evidence>
<feature type="domain" description="Peripheral subunit-binding (PSBD)" evidence="10">
    <location>
        <begin position="119"/>
        <end position="156"/>
    </location>
</feature>
<evidence type="ECO:0000256" key="6">
    <source>
        <dbReference type="ARBA" id="ARBA00023315"/>
    </source>
</evidence>
<keyword evidence="4 7" id="KW-0808">Transferase</keyword>
<organism evidence="11 12">
    <name type="scientific">Parachlamydia acanthamoebae</name>
    <dbReference type="NCBI Taxonomy" id="83552"/>
    <lineage>
        <taxon>Bacteria</taxon>
        <taxon>Pseudomonadati</taxon>
        <taxon>Chlamydiota</taxon>
        <taxon>Chlamydiia</taxon>
        <taxon>Parachlamydiales</taxon>
        <taxon>Parachlamydiaceae</taxon>
        <taxon>Parachlamydia</taxon>
    </lineage>
</organism>
<evidence type="ECO:0000256" key="5">
    <source>
        <dbReference type="ARBA" id="ARBA00022823"/>
    </source>
</evidence>
<feature type="region of interest" description="Disordered" evidence="8">
    <location>
        <begin position="87"/>
        <end position="121"/>
    </location>
</feature>
<comment type="similarity">
    <text evidence="2 7">Belongs to the 2-oxoacid dehydrogenase family.</text>
</comment>
<sequence length="402" mass="44769">MEKIFTVTLPDIGEGVVEGEVIEWIKSLDTRLEQDEPVVIVMTDKATVELPAPHPGKLVRIYYQPGEIAIKGKPLYDIELEEAIHPTPQQKKAEQIASTQPLPKKVKTKAPSCTQEKSLAAPATRKMARDLGLDLSMISATGAHGEITIEDIKKYVSQSPEESCPPPLSLPDDQIEPLIGIRQLMAQKMSLSKRFIPHFSYFEQVEATRLVKLRQKIKEEAAKENINATYMPFLIRALSLTLKQYPLFNSSVDAKNQSIRIHQPHNIGIAMATKLGLIVAVLKHVEKMSLADIIREYEQLKNRATQNRLAPSDMKESTITISNFGVLGGGGLWATPIINYPEVAILAVSKIQKQPIAKNGILELRDTLNLSWSFDHRIIDGDMAATFSYHYATLIQNPAPLL</sequence>
<dbReference type="PANTHER" id="PTHR43178">
    <property type="entry name" value="DIHYDROLIPOAMIDE ACETYLTRANSFERASE COMPONENT OF PYRUVATE DEHYDROGENASE COMPLEX"/>
    <property type="match status" value="1"/>
</dbReference>
<dbReference type="InterPro" id="IPR000089">
    <property type="entry name" value="Biotin_lipoyl"/>
</dbReference>
<dbReference type="EC" id="2.3.1.-" evidence="7"/>
<dbReference type="GO" id="GO:0031405">
    <property type="term" value="F:lipoic acid binding"/>
    <property type="evidence" value="ECO:0007669"/>
    <property type="project" value="TreeGrafter"/>
</dbReference>
<dbReference type="OMA" id="MPFCIKA"/>
<evidence type="ECO:0000256" key="1">
    <source>
        <dbReference type="ARBA" id="ARBA00001938"/>
    </source>
</evidence>
<accession>A0A0C1E838</accession>
<dbReference type="InterPro" id="IPR036625">
    <property type="entry name" value="E3-bd_dom_sf"/>
</dbReference>
<dbReference type="GO" id="GO:0016407">
    <property type="term" value="F:acetyltransferase activity"/>
    <property type="evidence" value="ECO:0007669"/>
    <property type="project" value="TreeGrafter"/>
</dbReference>
<evidence type="ECO:0000256" key="8">
    <source>
        <dbReference type="SAM" id="MobiDB-lite"/>
    </source>
</evidence>
<dbReference type="RefSeq" id="WP_013924233.1">
    <property type="nucleotide sequence ID" value="NZ_JSAM01000122.1"/>
</dbReference>
<dbReference type="FunFam" id="3.30.559.10:FF:000007">
    <property type="entry name" value="Dihydrolipoamide acetyltransferase component of pyruvate dehydrogenase complex"/>
    <property type="match status" value="1"/>
</dbReference>
<dbReference type="Proteomes" id="UP000031307">
    <property type="component" value="Unassembled WGS sequence"/>
</dbReference>
<evidence type="ECO:0000259" key="10">
    <source>
        <dbReference type="PROSITE" id="PS51826"/>
    </source>
</evidence>
<dbReference type="InterPro" id="IPR003016">
    <property type="entry name" value="2-oxoA_DH_lipoyl-BS"/>
</dbReference>
<dbReference type="PATRIC" id="fig|83552.4.peg.2551"/>
<dbReference type="InterPro" id="IPR001078">
    <property type="entry name" value="2-oxoacid_DH_actylTfrase"/>
</dbReference>
<dbReference type="CDD" id="cd06849">
    <property type="entry name" value="lipoyl_domain"/>
    <property type="match status" value="1"/>
</dbReference>
<dbReference type="SUPFAM" id="SSF47005">
    <property type="entry name" value="Peripheral subunit-binding domain of 2-oxo acid dehydrogenase complex"/>
    <property type="match status" value="1"/>
</dbReference>
<dbReference type="EMBL" id="JSAM01000122">
    <property type="protein sequence ID" value="KIA76323.1"/>
    <property type="molecule type" value="Genomic_DNA"/>
</dbReference>
<proteinExistence type="inferred from homology"/>
<dbReference type="Pfam" id="PF02817">
    <property type="entry name" value="E3_binding"/>
    <property type="match status" value="1"/>
</dbReference>
<dbReference type="InterPro" id="IPR050743">
    <property type="entry name" value="2-oxoacid_DH_E2_comp"/>
</dbReference>
<dbReference type="Pfam" id="PF00198">
    <property type="entry name" value="2-oxoacid_dh"/>
    <property type="match status" value="1"/>
</dbReference>
<evidence type="ECO:0000256" key="4">
    <source>
        <dbReference type="ARBA" id="ARBA00022679"/>
    </source>
</evidence>
<dbReference type="InterPro" id="IPR023213">
    <property type="entry name" value="CAT-like_dom_sf"/>
</dbReference>
<dbReference type="PROSITE" id="PS50968">
    <property type="entry name" value="BIOTINYL_LIPOYL"/>
    <property type="match status" value="1"/>
</dbReference>
<keyword evidence="6 7" id="KW-0012">Acyltransferase</keyword>
<comment type="cofactor">
    <cofactor evidence="1 7">
        <name>(R)-lipoate</name>
        <dbReference type="ChEBI" id="CHEBI:83088"/>
    </cofactor>
</comment>
<dbReference type="PROSITE" id="PS00189">
    <property type="entry name" value="LIPOYL"/>
    <property type="match status" value="1"/>
</dbReference>
<name>A0A0C1E838_9BACT</name>
<dbReference type="Gene3D" id="4.10.320.10">
    <property type="entry name" value="E3-binding domain"/>
    <property type="match status" value="1"/>
</dbReference>
<dbReference type="InterPro" id="IPR011053">
    <property type="entry name" value="Single_hybrid_motif"/>
</dbReference>
<comment type="subunit">
    <text evidence="3">Forms a 24-polypeptide structural core with octahedral symmetry.</text>
</comment>
<dbReference type="Gene3D" id="2.40.50.100">
    <property type="match status" value="1"/>
</dbReference>
<evidence type="ECO:0000256" key="3">
    <source>
        <dbReference type="ARBA" id="ARBA00011484"/>
    </source>
</evidence>
<evidence type="ECO:0000313" key="12">
    <source>
        <dbReference type="Proteomes" id="UP000031307"/>
    </source>
</evidence>
<gene>
    <name evidence="11" type="primary">bkdB</name>
    <name evidence="11" type="ORF">DB43_AL00060</name>
</gene>
<dbReference type="SUPFAM" id="SSF52777">
    <property type="entry name" value="CoA-dependent acyltransferases"/>
    <property type="match status" value="1"/>
</dbReference>
<dbReference type="PANTHER" id="PTHR43178:SF5">
    <property type="entry name" value="LIPOAMIDE ACYLTRANSFERASE COMPONENT OF BRANCHED-CHAIN ALPHA-KETO ACID DEHYDROGENASE COMPLEX, MITOCHONDRIAL"/>
    <property type="match status" value="1"/>
</dbReference>
<dbReference type="GO" id="GO:0005737">
    <property type="term" value="C:cytoplasm"/>
    <property type="evidence" value="ECO:0007669"/>
    <property type="project" value="TreeGrafter"/>
</dbReference>
<evidence type="ECO:0000256" key="7">
    <source>
        <dbReference type="RuleBase" id="RU003423"/>
    </source>
</evidence>
<dbReference type="PROSITE" id="PS51826">
    <property type="entry name" value="PSBD"/>
    <property type="match status" value="1"/>
</dbReference>
<dbReference type="Gene3D" id="3.30.559.10">
    <property type="entry name" value="Chloramphenicol acetyltransferase-like domain"/>
    <property type="match status" value="1"/>
</dbReference>
<dbReference type="Pfam" id="PF00364">
    <property type="entry name" value="Biotin_lipoyl"/>
    <property type="match status" value="1"/>
</dbReference>
<protein>
    <recommendedName>
        <fullName evidence="7">Dihydrolipoamide acetyltransferase component of pyruvate dehydrogenase complex</fullName>
        <ecNumber evidence="7">2.3.1.-</ecNumber>
    </recommendedName>
</protein>
<evidence type="ECO:0000256" key="2">
    <source>
        <dbReference type="ARBA" id="ARBA00007317"/>
    </source>
</evidence>
<dbReference type="SUPFAM" id="SSF51230">
    <property type="entry name" value="Single hybrid motif"/>
    <property type="match status" value="1"/>
</dbReference>
<keyword evidence="5 7" id="KW-0450">Lipoyl</keyword>
<reference evidence="11 12" key="1">
    <citation type="journal article" date="2014" name="Mol. Biol. Evol.">
        <title>Massive expansion of Ubiquitination-related gene families within the Chlamydiae.</title>
        <authorList>
            <person name="Domman D."/>
            <person name="Collingro A."/>
            <person name="Lagkouvardos I."/>
            <person name="Gehre L."/>
            <person name="Weinmaier T."/>
            <person name="Rattei T."/>
            <person name="Subtil A."/>
            <person name="Horn M."/>
        </authorList>
    </citation>
    <scope>NUCLEOTIDE SEQUENCE [LARGE SCALE GENOMIC DNA]</scope>
    <source>
        <strain evidence="11 12">OEW1</strain>
    </source>
</reference>
<dbReference type="InterPro" id="IPR004167">
    <property type="entry name" value="PSBD"/>
</dbReference>
<comment type="caution">
    <text evidence="11">The sequence shown here is derived from an EMBL/GenBank/DDBJ whole genome shotgun (WGS) entry which is preliminary data.</text>
</comment>
<dbReference type="AlphaFoldDB" id="A0A0C1E838"/>
<feature type="domain" description="Lipoyl-binding" evidence="9">
    <location>
        <begin position="4"/>
        <end position="79"/>
    </location>
</feature>
<evidence type="ECO:0000313" key="11">
    <source>
        <dbReference type="EMBL" id="KIA76323.1"/>
    </source>
</evidence>